<dbReference type="RefSeq" id="XP_007912278.1">
    <property type="nucleotide sequence ID" value="XM_007914087.1"/>
</dbReference>
<dbReference type="HOGENOM" id="CLU_018731_0_0_1"/>
<dbReference type="GO" id="GO:0005262">
    <property type="term" value="F:calcium channel activity"/>
    <property type="evidence" value="ECO:0007669"/>
    <property type="project" value="InterPro"/>
</dbReference>
<dbReference type="GeneID" id="19321662"/>
<dbReference type="AlphaFoldDB" id="R8BU64"/>
<evidence type="ECO:0000256" key="1">
    <source>
        <dbReference type="ARBA" id="ARBA00023157"/>
    </source>
</evidence>
<dbReference type="eggNOG" id="ENOG502QTA4">
    <property type="taxonomic scope" value="Eukaryota"/>
</dbReference>
<evidence type="ECO:0000313" key="4">
    <source>
        <dbReference type="Proteomes" id="UP000014074"/>
    </source>
</evidence>
<evidence type="ECO:0000259" key="2">
    <source>
        <dbReference type="PROSITE" id="PS50038"/>
    </source>
</evidence>
<keyword evidence="1" id="KW-1015">Disulfide bond</keyword>
<dbReference type="PROSITE" id="PS50038">
    <property type="entry name" value="FZ"/>
    <property type="match status" value="1"/>
</dbReference>
<dbReference type="Proteomes" id="UP000014074">
    <property type="component" value="Unassembled WGS sequence"/>
</dbReference>
<sequence>MDPPQLTLWVSTSSNNQSPGPSADMDQQDFQEFTEGAVMFNVSASEDLYIGISAPTINPKYFSGIYNFKVAASTDAPYFSYDESSEADLIWVDSDASAALLMTHNLTTSTDEAVDQQVMSTEPYVMFAQNDQDRSISGLRYSYCGLTNYAQIAAVRNGKFASMVTTGMTRRGAGNLPKQQFYFSGLNASTNYAGILARNTATSTTSVGAGGHVFRATNFTTKSQGGNCAVVFNLTFCDEVAYAVPSNNNTFPNATLLANFYDDFAQEMYSNFEKNLAQIQCEAESTQRYSLVRNCSQCAEAYKAWLCSVTIPRCEDFAKEDSYLWPRAITQPFPDKSTLSQSVIESIQNNKTSGVDSSRLPRIDEFVKPGPYKEVLPCEDLCYNIVQSCPASLGFSCPQPGMIGFDQSYGRRSEEDANGVITCNYPGSAHFFSSSALVSIPWVTMTLAASLMALVLL</sequence>
<dbReference type="InterPro" id="IPR020067">
    <property type="entry name" value="Frizzled_dom"/>
</dbReference>
<dbReference type="KEGG" id="tmn:UCRPA7_1507"/>
<dbReference type="PANTHER" id="PTHR39142">
    <property type="entry name" value="MID1P"/>
    <property type="match status" value="1"/>
</dbReference>
<dbReference type="GO" id="GO:0098703">
    <property type="term" value="P:calcium ion import across plasma membrane"/>
    <property type="evidence" value="ECO:0007669"/>
    <property type="project" value="InterPro"/>
</dbReference>
<dbReference type="EMBL" id="KB932883">
    <property type="protein sequence ID" value="EOO02917.1"/>
    <property type="molecule type" value="Genomic_DNA"/>
</dbReference>
<proteinExistence type="predicted"/>
<dbReference type="InterPro" id="IPR024338">
    <property type="entry name" value="MID1/Yam8"/>
</dbReference>
<feature type="domain" description="FZ" evidence="2">
    <location>
        <begin position="223"/>
        <end position="389"/>
    </location>
</feature>
<dbReference type="PANTHER" id="PTHR39142:SF1">
    <property type="entry name" value="AEL197CP"/>
    <property type="match status" value="1"/>
</dbReference>
<organism evidence="3 4">
    <name type="scientific">Phaeoacremonium minimum (strain UCR-PA7)</name>
    <name type="common">Esca disease fungus</name>
    <name type="synonym">Togninia minima</name>
    <dbReference type="NCBI Taxonomy" id="1286976"/>
    <lineage>
        <taxon>Eukaryota</taxon>
        <taxon>Fungi</taxon>
        <taxon>Dikarya</taxon>
        <taxon>Ascomycota</taxon>
        <taxon>Pezizomycotina</taxon>
        <taxon>Sordariomycetes</taxon>
        <taxon>Sordariomycetidae</taxon>
        <taxon>Togniniales</taxon>
        <taxon>Togniniaceae</taxon>
        <taxon>Phaeoacremonium</taxon>
    </lineage>
</organism>
<gene>
    <name evidence="3" type="ORF">UCRPA7_1507</name>
</gene>
<reference evidence="4" key="1">
    <citation type="journal article" date="2013" name="Genome Announc.">
        <title>Draft genome sequence of the ascomycete Phaeoacremonium aleophilum strain UCR-PA7, a causal agent of the esca disease complex in grapevines.</title>
        <authorList>
            <person name="Blanco-Ulate B."/>
            <person name="Rolshausen P."/>
            <person name="Cantu D."/>
        </authorList>
    </citation>
    <scope>NUCLEOTIDE SEQUENCE [LARGE SCALE GENOMIC DNA]</scope>
    <source>
        <strain evidence="4">UCR-PA7</strain>
    </source>
</reference>
<dbReference type="Pfam" id="PF12929">
    <property type="entry name" value="Mid1"/>
    <property type="match status" value="1"/>
</dbReference>
<evidence type="ECO:0000313" key="3">
    <source>
        <dbReference type="EMBL" id="EOO02917.1"/>
    </source>
</evidence>
<name>R8BU64_PHAM7</name>
<accession>R8BU64</accession>
<dbReference type="OrthoDB" id="5405745at2759"/>
<keyword evidence="4" id="KW-1185">Reference proteome</keyword>
<protein>
    <submittedName>
        <fullName evidence="3">Putative calcium influx-promoting protein ehs1 protein</fullName>
    </submittedName>
</protein>